<organism evidence="1 2">
    <name type="scientific">Trema orientale</name>
    <name type="common">Charcoal tree</name>
    <name type="synonym">Celtis orientalis</name>
    <dbReference type="NCBI Taxonomy" id="63057"/>
    <lineage>
        <taxon>Eukaryota</taxon>
        <taxon>Viridiplantae</taxon>
        <taxon>Streptophyta</taxon>
        <taxon>Embryophyta</taxon>
        <taxon>Tracheophyta</taxon>
        <taxon>Spermatophyta</taxon>
        <taxon>Magnoliopsida</taxon>
        <taxon>eudicotyledons</taxon>
        <taxon>Gunneridae</taxon>
        <taxon>Pentapetalae</taxon>
        <taxon>rosids</taxon>
        <taxon>fabids</taxon>
        <taxon>Rosales</taxon>
        <taxon>Cannabaceae</taxon>
        <taxon>Trema</taxon>
    </lineage>
</organism>
<dbReference type="Proteomes" id="UP000237000">
    <property type="component" value="Unassembled WGS sequence"/>
</dbReference>
<dbReference type="InterPro" id="IPR027417">
    <property type="entry name" value="P-loop_NTPase"/>
</dbReference>
<keyword evidence="1" id="KW-0378">Hydrolase</keyword>
<accession>A0A2P5BN17</accession>
<dbReference type="Gene3D" id="3.40.50.300">
    <property type="entry name" value="P-loop containing nucleotide triphosphate hydrolases"/>
    <property type="match status" value="1"/>
</dbReference>
<comment type="caution">
    <text evidence="1">The sequence shown here is derived from an EMBL/GenBank/DDBJ whole genome shotgun (WGS) entry which is preliminary data.</text>
</comment>
<dbReference type="OrthoDB" id="7396459at2759"/>
<dbReference type="AlphaFoldDB" id="A0A2P5BN17"/>
<keyword evidence="2" id="KW-1185">Reference proteome</keyword>
<evidence type="ECO:0000313" key="2">
    <source>
        <dbReference type="Proteomes" id="UP000237000"/>
    </source>
</evidence>
<dbReference type="STRING" id="63057.A0A2P5BN17"/>
<protein>
    <submittedName>
        <fullName evidence="1">P-loop containing nucleoside triphosphate hydrolase</fullName>
    </submittedName>
</protein>
<dbReference type="GO" id="GO:0016787">
    <property type="term" value="F:hydrolase activity"/>
    <property type="evidence" value="ECO:0007669"/>
    <property type="project" value="UniProtKB-KW"/>
</dbReference>
<dbReference type="SUPFAM" id="SSF52540">
    <property type="entry name" value="P-loop containing nucleoside triphosphate hydrolases"/>
    <property type="match status" value="1"/>
</dbReference>
<name>A0A2P5BN17_TREOI</name>
<dbReference type="InParanoid" id="A0A2P5BN17"/>
<dbReference type="EMBL" id="JXTC01000489">
    <property type="protein sequence ID" value="PON50195.1"/>
    <property type="molecule type" value="Genomic_DNA"/>
</dbReference>
<gene>
    <name evidence="1" type="ORF">TorRG33x02_315200</name>
</gene>
<evidence type="ECO:0000313" key="1">
    <source>
        <dbReference type="EMBL" id="PON50195.1"/>
    </source>
</evidence>
<sequence>MAQRVFSGCRISQFCTPVQAATIPLPCKFEDVDVDAAGSSKTLSKTSLGNRVIISPTRGLSSQIFIVGKLSIFKCVLLLGGTNAKPDSKKIEEEGANLLIGTAGKLYDTS</sequence>
<proteinExistence type="predicted"/>
<reference evidence="2" key="1">
    <citation type="submission" date="2016-06" db="EMBL/GenBank/DDBJ databases">
        <title>Parallel loss of symbiosis genes in relatives of nitrogen-fixing non-legume Parasponia.</title>
        <authorList>
            <person name="Van Velzen R."/>
            <person name="Holmer R."/>
            <person name="Bu F."/>
            <person name="Rutten L."/>
            <person name="Van Zeijl A."/>
            <person name="Liu W."/>
            <person name="Santuari L."/>
            <person name="Cao Q."/>
            <person name="Sharma T."/>
            <person name="Shen D."/>
            <person name="Roswanjaya Y."/>
            <person name="Wardhani T."/>
            <person name="Kalhor M.S."/>
            <person name="Jansen J."/>
            <person name="Van den Hoogen J."/>
            <person name="Gungor B."/>
            <person name="Hartog M."/>
            <person name="Hontelez J."/>
            <person name="Verver J."/>
            <person name="Yang W.-C."/>
            <person name="Schijlen E."/>
            <person name="Repin R."/>
            <person name="Schilthuizen M."/>
            <person name="Schranz E."/>
            <person name="Heidstra R."/>
            <person name="Miyata K."/>
            <person name="Fedorova E."/>
            <person name="Kohlen W."/>
            <person name="Bisseling T."/>
            <person name="Smit S."/>
            <person name="Geurts R."/>
        </authorList>
    </citation>
    <scope>NUCLEOTIDE SEQUENCE [LARGE SCALE GENOMIC DNA]</scope>
    <source>
        <strain evidence="2">cv. RG33-2</strain>
    </source>
</reference>